<dbReference type="InterPro" id="IPR042070">
    <property type="entry name" value="PucR_C-HTH_sf"/>
</dbReference>
<dbReference type="Pfam" id="PF13556">
    <property type="entry name" value="HTH_30"/>
    <property type="match status" value="1"/>
</dbReference>
<dbReference type="RefSeq" id="WP_354638516.1">
    <property type="nucleotide sequence ID" value="NZ_CP159872.1"/>
</dbReference>
<feature type="domain" description="PucR C-terminal helix-turn-helix" evidence="2">
    <location>
        <begin position="346"/>
        <end position="387"/>
    </location>
</feature>
<name>A0AAU8JTS1_9ACTN</name>
<evidence type="ECO:0000259" key="3">
    <source>
        <dbReference type="Pfam" id="PF14361"/>
    </source>
</evidence>
<dbReference type="Gene3D" id="1.10.10.2840">
    <property type="entry name" value="PucR C-terminal helix-turn-helix domain"/>
    <property type="match status" value="1"/>
</dbReference>
<dbReference type="Pfam" id="PF14361">
    <property type="entry name" value="RsbRD_N"/>
    <property type="match status" value="1"/>
</dbReference>
<reference evidence="5" key="1">
    <citation type="submission" date="2024-06" db="EMBL/GenBank/DDBJ databases">
        <title>The genome sequences of Kitasatospora sp. strain HUAS MG31.</title>
        <authorList>
            <person name="Mo P."/>
        </authorList>
    </citation>
    <scope>NUCLEOTIDE SEQUENCE</scope>
    <source>
        <strain evidence="5">HUAS MG31</strain>
    </source>
</reference>
<dbReference type="Pfam" id="PF17853">
    <property type="entry name" value="GGDEF_2"/>
    <property type="match status" value="1"/>
</dbReference>
<dbReference type="InterPro" id="IPR025751">
    <property type="entry name" value="RsbRD_N_dom"/>
</dbReference>
<sequence>MKHGWAAPSPEVAAHIRATAERLQGTLDELLAEIGQQLAPDTPEAPIDPVMAEEIAASNRDTVGRWVRANRLRPGDPVPADLTAQILDVARDMVRRGVDERYLVQGYWRGHNLLWRYWMRAALAEPGPPEVLSAALDLAARSMSRFVDRTLAGVQKHVEHERDQLVGGMPARRLETVNLLLQGAPIAEERASTRLGYDLSRRHLAVVLWQAPGMTEQGELESAADAIAEAAGARRPLTVAAGISVLWAWIADPGQPDTGVLDEALAATGTTVHAATGMPGDGPTGFRLSHQQALTAQRLMFRMHRPPRLTAYEDVQVVALAAHDEDQAREFVASTLGALAEASPELARTLRVYLQEDCNASRAARRLYTHRNTVLNRIARADALLPRPRPGRGLQVGVALELQHWLGPRR</sequence>
<feature type="domain" description="RsbT co-antagonist protein RsbRD N-terminal" evidence="3">
    <location>
        <begin position="28"/>
        <end position="166"/>
    </location>
</feature>
<dbReference type="AlphaFoldDB" id="A0AAU8JTS1"/>
<feature type="domain" description="CdaR GGDEF-like" evidence="4">
    <location>
        <begin position="189"/>
        <end position="299"/>
    </location>
</feature>
<organism evidence="5">
    <name type="scientific">Kitasatospora camelliae</name>
    <dbReference type="NCBI Taxonomy" id="3156397"/>
    <lineage>
        <taxon>Bacteria</taxon>
        <taxon>Bacillati</taxon>
        <taxon>Actinomycetota</taxon>
        <taxon>Actinomycetes</taxon>
        <taxon>Kitasatosporales</taxon>
        <taxon>Streptomycetaceae</taxon>
        <taxon>Kitasatospora</taxon>
    </lineage>
</organism>
<dbReference type="EMBL" id="CP159872">
    <property type="protein sequence ID" value="XCM78545.1"/>
    <property type="molecule type" value="Genomic_DNA"/>
</dbReference>
<comment type="similarity">
    <text evidence="1">Belongs to the CdaR family.</text>
</comment>
<protein>
    <submittedName>
        <fullName evidence="5">Helix-turn-helix domain-containing protein</fullName>
    </submittedName>
</protein>
<evidence type="ECO:0000313" key="5">
    <source>
        <dbReference type="EMBL" id="XCM78545.1"/>
    </source>
</evidence>
<accession>A0AAU8JTS1</accession>
<dbReference type="InterPro" id="IPR025736">
    <property type="entry name" value="PucR_C-HTH_dom"/>
</dbReference>
<dbReference type="PANTHER" id="PTHR33744:SF1">
    <property type="entry name" value="DNA-BINDING TRANSCRIPTIONAL ACTIVATOR ADER"/>
    <property type="match status" value="1"/>
</dbReference>
<gene>
    <name evidence="5" type="ORF">ABWK59_06195</name>
</gene>
<dbReference type="InterPro" id="IPR051448">
    <property type="entry name" value="CdaR-like_regulators"/>
</dbReference>
<evidence type="ECO:0000259" key="2">
    <source>
        <dbReference type="Pfam" id="PF13556"/>
    </source>
</evidence>
<evidence type="ECO:0000259" key="4">
    <source>
        <dbReference type="Pfam" id="PF17853"/>
    </source>
</evidence>
<dbReference type="InterPro" id="IPR041522">
    <property type="entry name" value="CdaR_GGDEF"/>
</dbReference>
<proteinExistence type="inferred from homology"/>
<dbReference type="KEGG" id="kcm:ABWK59_06195"/>
<dbReference type="PANTHER" id="PTHR33744">
    <property type="entry name" value="CARBOHYDRATE DIACID REGULATOR"/>
    <property type="match status" value="1"/>
</dbReference>
<evidence type="ECO:0000256" key="1">
    <source>
        <dbReference type="ARBA" id="ARBA00006754"/>
    </source>
</evidence>